<keyword evidence="3" id="KW-1185">Reference proteome</keyword>
<gene>
    <name evidence="1" type="ORF">WKW77_18750</name>
    <name evidence="2" type="ORF">WKW77_29840</name>
</gene>
<proteinExistence type="predicted"/>
<evidence type="ECO:0000313" key="1">
    <source>
        <dbReference type="EMBL" id="MEJ8813133.1"/>
    </source>
</evidence>
<accession>A0ABU8VNT1</accession>
<feature type="non-terminal residue" evidence="2">
    <location>
        <position position="46"/>
    </location>
</feature>
<comment type="caution">
    <text evidence="2">The sequence shown here is derived from an EMBL/GenBank/DDBJ whole genome shotgun (WGS) entry which is preliminary data.</text>
</comment>
<evidence type="ECO:0000313" key="2">
    <source>
        <dbReference type="EMBL" id="MEJ8815298.1"/>
    </source>
</evidence>
<evidence type="ECO:0000313" key="3">
    <source>
        <dbReference type="Proteomes" id="UP001365846"/>
    </source>
</evidence>
<dbReference type="EMBL" id="JBBKZU010000008">
    <property type="protein sequence ID" value="MEJ8813133.1"/>
    <property type="molecule type" value="Genomic_DNA"/>
</dbReference>
<organism evidence="2 3">
    <name type="scientific">Variovorax ureilyticus</name>
    <dbReference type="NCBI Taxonomy" id="1836198"/>
    <lineage>
        <taxon>Bacteria</taxon>
        <taxon>Pseudomonadati</taxon>
        <taxon>Pseudomonadota</taxon>
        <taxon>Betaproteobacteria</taxon>
        <taxon>Burkholderiales</taxon>
        <taxon>Comamonadaceae</taxon>
        <taxon>Variovorax</taxon>
    </lineage>
</organism>
<dbReference type="EMBL" id="JBBKZU010000018">
    <property type="protein sequence ID" value="MEJ8815298.1"/>
    <property type="molecule type" value="Genomic_DNA"/>
</dbReference>
<name>A0ABU8VNT1_9BURK</name>
<protein>
    <submittedName>
        <fullName evidence="2">DsbE family thiol:disulfide interchange protein</fullName>
    </submittedName>
</protein>
<dbReference type="Proteomes" id="UP001365846">
    <property type="component" value="Unassembled WGS sequence"/>
</dbReference>
<reference evidence="2 3" key="1">
    <citation type="submission" date="2024-03" db="EMBL/GenBank/DDBJ databases">
        <title>Novel species of the genus Variovorax.</title>
        <authorList>
            <person name="Liu Q."/>
            <person name="Xin Y.-H."/>
        </authorList>
    </citation>
    <scope>NUCLEOTIDE SEQUENCE [LARGE SCALE GENOMIC DNA]</scope>
    <source>
        <strain evidence="2 3">KACC 18899</strain>
    </source>
</reference>
<sequence>MTRFLLPLGVFLALAIALAAGLSRDPRALPSPLVGKPAPAFELPLL</sequence>